<gene>
    <name evidence="3" type="ORF">GMRT_10266</name>
</gene>
<comment type="caution">
    <text evidence="3">The sequence shown here is derived from an EMBL/GenBank/DDBJ whole genome shotgun (WGS) entry which is preliminary data.</text>
</comment>
<dbReference type="OrthoDB" id="10258977at2759"/>
<evidence type="ECO:0000256" key="2">
    <source>
        <dbReference type="SAM" id="MobiDB-lite"/>
    </source>
</evidence>
<protein>
    <submittedName>
        <fullName evidence="3">Transcriptional regulator</fullName>
    </submittedName>
</protein>
<dbReference type="EMBL" id="VDLU01000001">
    <property type="protein sequence ID" value="TNJ29442.1"/>
    <property type="molecule type" value="Genomic_DNA"/>
</dbReference>
<organism evidence="3 4">
    <name type="scientific">Giardia muris</name>
    <dbReference type="NCBI Taxonomy" id="5742"/>
    <lineage>
        <taxon>Eukaryota</taxon>
        <taxon>Metamonada</taxon>
        <taxon>Diplomonadida</taxon>
        <taxon>Hexamitidae</taxon>
        <taxon>Giardiinae</taxon>
        <taxon>Giardia</taxon>
    </lineage>
</organism>
<feature type="coiled-coil region" evidence="1">
    <location>
        <begin position="534"/>
        <end position="561"/>
    </location>
</feature>
<evidence type="ECO:0000313" key="3">
    <source>
        <dbReference type="EMBL" id="TNJ29442.1"/>
    </source>
</evidence>
<proteinExistence type="predicted"/>
<evidence type="ECO:0000256" key="1">
    <source>
        <dbReference type="SAM" id="Coils"/>
    </source>
</evidence>
<keyword evidence="4" id="KW-1185">Reference proteome</keyword>
<feature type="coiled-coil region" evidence="1">
    <location>
        <begin position="391"/>
        <end position="488"/>
    </location>
</feature>
<accession>A0A4Z1SU53</accession>
<reference evidence="3 4" key="1">
    <citation type="submission" date="2019-05" db="EMBL/GenBank/DDBJ databases">
        <title>The compact genome of Giardia muris reveals important steps in the evolution of intestinal protozoan parasites.</title>
        <authorList>
            <person name="Xu F."/>
            <person name="Jimenez-Gonzalez A."/>
            <person name="Einarsson E."/>
            <person name="Astvaldsson A."/>
            <person name="Peirasmaki D."/>
            <person name="Eckmann L."/>
            <person name="Andersson J.O."/>
            <person name="Svard S.G."/>
            <person name="Jerlstrom-Hultqvist J."/>
        </authorList>
    </citation>
    <scope>NUCLEOTIDE SEQUENCE [LARGE SCALE GENOMIC DNA]</scope>
    <source>
        <strain evidence="3 4">Roberts-Thomson</strain>
    </source>
</reference>
<dbReference type="SUPFAM" id="SSF90257">
    <property type="entry name" value="Myosin rod fragments"/>
    <property type="match status" value="1"/>
</dbReference>
<sequence length="567" mass="63312">MQGTSGLMGTLDEITKRQEDLHSFVARVTSRLTILREKLEQCSGLENTDSDNVKGTLQQISTYIDKNILETNDLVGFVHTLEETALETIPLEHQEAIKDRLSHISSECYVIIEGLLTAKEIGEGVREMLKQVLSITQSSTTDISLSINVSDMSQTDFKKLEQQPETMRKVHFTENLSMGSLTSITDSSIPKRQANTIQAKLQKFINARVPPQPTSRPAPTQVSPPRPSGDGSTIEEDYDFSADELCHPSRHTSPLEPQKSPEQPSMLGSSFRPDVISSTLQLGDQKEKTPERSASSLMRATCKVINTQYNDLPATPARAGSTGVARKIVLIDQQPASSEVPSPLLQNTSTPVKRLAAKQGQRVRERTIPTVMADRSPNLHGSTSPSPQQVLEALHLRNEEQKGDIRQLRQEVARLQAQLNSVKEDYQKQENEVVETLELYQRAQSQYDREIAECHKDLDEQKGLCSALEDAIRELQQENSELKATRERPRINDEVDGEPDFYSVPYEVFITLSTEYASGISLGSISTAEFYLLAGAQEKELSTARQQITELTSKLEAYKHMFETLTK</sequence>
<dbReference type="Proteomes" id="UP000315496">
    <property type="component" value="Chromosome 1"/>
</dbReference>
<dbReference type="VEuPathDB" id="GiardiaDB:GMRT_10266"/>
<evidence type="ECO:0000313" key="4">
    <source>
        <dbReference type="Proteomes" id="UP000315496"/>
    </source>
</evidence>
<name>A0A4Z1SU53_GIAMU</name>
<dbReference type="AlphaFoldDB" id="A0A4Z1SU53"/>
<feature type="compositionally biased region" description="Acidic residues" evidence="2">
    <location>
        <begin position="233"/>
        <end position="242"/>
    </location>
</feature>
<feature type="region of interest" description="Disordered" evidence="2">
    <location>
        <begin position="209"/>
        <end position="272"/>
    </location>
</feature>
<keyword evidence="1" id="KW-0175">Coiled coil</keyword>
<dbReference type="Gene3D" id="1.10.287.1490">
    <property type="match status" value="1"/>
</dbReference>
<feature type="compositionally biased region" description="Pro residues" evidence="2">
    <location>
        <begin position="210"/>
        <end position="227"/>
    </location>
</feature>